<feature type="domain" description="Helicase ATP-binding" evidence="13">
    <location>
        <begin position="551"/>
        <end position="714"/>
    </location>
</feature>
<sequence>MDKEMYKLEVLSLVSKISQEIFNHTALNDKSLAEFIISLHQQSKTLPEFKQKLADVQANFQDSFVETLDRLILSLHPKYKKKKNKALKSSTTSSGPKVADPTAPMPVTKDQEIKRRLLPGLSLPDEVWKPTTEFEKRPGEADVAGKEVEDLMSQLENVGSKKGRMAATDFMEGSADGERNGPSAKRPRYDEGDRDDRDDRDKREDDRGRSRYPRDNGYGNADRSGYQGRPVMDEKPVLYKIYDGKVSGWKDFGAFVSLEGLRGRFEGMVHIGSIAIGGRVNNPGDLLTRNQPCKVKVMSVAGTRIGLSMKDVDQKTGADLSPHLRMKTEAELAAEEERRRAPPPPSTTGSNSTPLYQVDDAKGSSAKRLTSPERWEIKQLIASGVVDASEYPNLDEDYTISMDGSGGREVDEEVDIETRDEEAPFLAGQKRHVLEMSPVKVVKAPDGSLNRAALASEVFAKERRELRQQEAQDRADSEARDFNAPWLDPMAQQGDKQFAQDLRGTLMGQSSMNEPEWKKENKSMSFGIVTNLSIQEQRKSLPVYKFRNELVSAVRENPVLVVIGETGSGKTTQMTQFLAEEGFADRGKIGCTQPRRVAATSVAKRVAEEVGCRLGEEVGYSIRFEDCTGPETKIKYMTAGLLLREALIDPDMTQYSCIILDEAHERDISTDILFGLLKRTLKRRPEFKLIVTSATLNAEKFSEYFFGCAIFTVPGNTFPVEILYTKEPEADYLDASLITIMQIHLSEPPGDILLFLTGQEEIDSACEILFERMKALGPQVPQLSIYPIYGAQISSVQSKVFDPTPEGTRKVVIATNIAETSITIPGIYYVIDPGFTKQNHYDPKLGMDHLQVMPISQAQARQRSGRAGRTGPGKAYRLYTEIAFRNEMLPNPVPEIQRTNLSPTILTLKAMGINDLIAFDFMDPPPPQTLITALENLYALGALDDEGLLTRLGRKMADFPIDPAMAKMLIASVDFGCSEEILTIVAMLSVQNVFYRPKDKQAQADAKKAKFHQPEGDHLTLLTVYNGWKASKFSAPWCFENFIQARNMKSAQDVRKQLLGMMDRYKHDIISAGNNYNRVRKAICSGFFRNAAKKDPTEGYKTLAEGTPVFIHPSSALFNRPPEWCVYNEIVMTTKEYMHCVLAIEPKWLSEVAPAFFKVADQSRISKRKKAERIEPLFNKYEKPNEWRISHTQKVTRSSQTFG</sequence>
<dbReference type="SUPFAM" id="SSF50249">
    <property type="entry name" value="Nucleic acid-binding proteins"/>
    <property type="match status" value="1"/>
</dbReference>
<dbReference type="PROSITE" id="PS50126">
    <property type="entry name" value="S1"/>
    <property type="match status" value="1"/>
</dbReference>
<dbReference type="PROSITE" id="PS51192">
    <property type="entry name" value="HELICASE_ATP_BIND_1"/>
    <property type="match status" value="1"/>
</dbReference>
<dbReference type="PANTHER" id="PTHR18934:SF85">
    <property type="entry name" value="ATP-DEPENDENT RNA HELICASE DHX8"/>
    <property type="match status" value="1"/>
</dbReference>
<dbReference type="InterPro" id="IPR001650">
    <property type="entry name" value="Helicase_C-like"/>
</dbReference>
<dbReference type="GO" id="GO:0016787">
    <property type="term" value="F:hydrolase activity"/>
    <property type="evidence" value="ECO:0007669"/>
    <property type="project" value="UniProtKB-KW"/>
</dbReference>
<dbReference type="FunFam" id="2.40.50.140:FF:000061">
    <property type="entry name" value="ATP-dependent RNA helicase DHX8"/>
    <property type="match status" value="1"/>
</dbReference>
<dbReference type="InterPro" id="IPR011709">
    <property type="entry name" value="DEAD-box_helicase_OB_fold"/>
</dbReference>
<dbReference type="CDD" id="cd18791">
    <property type="entry name" value="SF2_C_RHA"/>
    <property type="match status" value="1"/>
</dbReference>
<keyword evidence="9" id="KW-0539">Nucleus</keyword>
<dbReference type="Pfam" id="PF00575">
    <property type="entry name" value="S1"/>
    <property type="match status" value="1"/>
</dbReference>
<evidence type="ECO:0000256" key="8">
    <source>
        <dbReference type="ARBA" id="ARBA00023187"/>
    </source>
</evidence>
<dbReference type="InterPro" id="IPR027417">
    <property type="entry name" value="P-loop_NTPase"/>
</dbReference>
<dbReference type="InterPro" id="IPR002464">
    <property type="entry name" value="DNA/RNA_helicase_DEAH_CS"/>
</dbReference>
<dbReference type="GO" id="GO:0003723">
    <property type="term" value="F:RNA binding"/>
    <property type="evidence" value="ECO:0007669"/>
    <property type="project" value="TreeGrafter"/>
</dbReference>
<feature type="region of interest" description="Disordered" evidence="11">
    <location>
        <begin position="83"/>
        <end position="105"/>
    </location>
</feature>
<evidence type="ECO:0000256" key="9">
    <source>
        <dbReference type="ARBA" id="ARBA00023242"/>
    </source>
</evidence>
<dbReference type="SUPFAM" id="SSF52540">
    <property type="entry name" value="P-loop containing nucleoside triphosphate hydrolases"/>
    <property type="match status" value="1"/>
</dbReference>
<evidence type="ECO:0000259" key="14">
    <source>
        <dbReference type="PROSITE" id="PS51194"/>
    </source>
</evidence>
<evidence type="ECO:0000256" key="1">
    <source>
        <dbReference type="ARBA" id="ARBA00004123"/>
    </source>
</evidence>
<dbReference type="Pfam" id="PF00271">
    <property type="entry name" value="Helicase_C"/>
    <property type="match status" value="1"/>
</dbReference>
<dbReference type="GO" id="GO:0071013">
    <property type="term" value="C:catalytic step 2 spliceosome"/>
    <property type="evidence" value="ECO:0007669"/>
    <property type="project" value="TreeGrafter"/>
</dbReference>
<dbReference type="PROSITE" id="PS51194">
    <property type="entry name" value="HELICASE_CTER"/>
    <property type="match status" value="1"/>
</dbReference>
<dbReference type="PROSITE" id="PS00690">
    <property type="entry name" value="DEAH_ATP_HELICASE"/>
    <property type="match status" value="1"/>
</dbReference>
<dbReference type="FunFam" id="1.20.120.1080:FF:000001">
    <property type="entry name" value="Pre-mRNA-splicing factor ATP-dependent RNA helicase"/>
    <property type="match status" value="1"/>
</dbReference>
<evidence type="ECO:0000313" key="15">
    <source>
        <dbReference type="EMBL" id="CED83463.1"/>
    </source>
</evidence>
<organism evidence="15">
    <name type="scientific">Phaffia rhodozyma</name>
    <name type="common">Yeast</name>
    <name type="synonym">Xanthophyllomyces dendrorhous</name>
    <dbReference type="NCBI Taxonomy" id="264483"/>
    <lineage>
        <taxon>Eukaryota</taxon>
        <taxon>Fungi</taxon>
        <taxon>Dikarya</taxon>
        <taxon>Basidiomycota</taxon>
        <taxon>Agaricomycotina</taxon>
        <taxon>Tremellomycetes</taxon>
        <taxon>Cystofilobasidiales</taxon>
        <taxon>Mrakiaceae</taxon>
        <taxon>Phaffia</taxon>
    </lineage>
</organism>
<evidence type="ECO:0000256" key="2">
    <source>
        <dbReference type="ARBA" id="ARBA00012552"/>
    </source>
</evidence>
<comment type="subcellular location">
    <subcellularLocation>
        <location evidence="1">Nucleus</location>
    </subcellularLocation>
</comment>
<evidence type="ECO:0000256" key="7">
    <source>
        <dbReference type="ARBA" id="ARBA00022840"/>
    </source>
</evidence>
<feature type="region of interest" description="Disordered" evidence="11">
    <location>
        <begin position="313"/>
        <end position="370"/>
    </location>
</feature>
<dbReference type="GO" id="GO:0005524">
    <property type="term" value="F:ATP binding"/>
    <property type="evidence" value="ECO:0007669"/>
    <property type="project" value="UniProtKB-KW"/>
</dbReference>
<dbReference type="InterPro" id="IPR014001">
    <property type="entry name" value="Helicase_ATP-bd"/>
</dbReference>
<feature type="domain" description="Helicase C-terminal" evidence="14">
    <location>
        <begin position="732"/>
        <end position="912"/>
    </location>
</feature>
<dbReference type="InterPro" id="IPR049621">
    <property type="entry name" value="S1_DHX8_helicase"/>
</dbReference>
<dbReference type="Gene3D" id="3.40.50.300">
    <property type="entry name" value="P-loop containing nucleotide triphosphate hydrolases"/>
    <property type="match status" value="2"/>
</dbReference>
<dbReference type="FunFam" id="3.40.50.300:FF:000191">
    <property type="entry name" value="Pre-mRNA-splicing factor ATP-dependent RNA helicase"/>
    <property type="match status" value="1"/>
</dbReference>
<proteinExistence type="predicted"/>
<dbReference type="CDD" id="cd21691">
    <property type="entry name" value="GH2-like_DHX8"/>
    <property type="match status" value="1"/>
</dbReference>
<dbReference type="CDD" id="cd05684">
    <property type="entry name" value="S1_DHX8_helicase"/>
    <property type="match status" value="1"/>
</dbReference>
<keyword evidence="3" id="KW-0507">mRNA processing</keyword>
<feature type="compositionally biased region" description="Basic and acidic residues" evidence="11">
    <location>
        <begin position="326"/>
        <end position="340"/>
    </location>
</feature>
<evidence type="ECO:0000256" key="6">
    <source>
        <dbReference type="ARBA" id="ARBA00022806"/>
    </source>
</evidence>
<dbReference type="GO" id="GO:0005684">
    <property type="term" value="C:U2-type spliceosomal complex"/>
    <property type="evidence" value="ECO:0007669"/>
    <property type="project" value="UniProtKB-ARBA"/>
</dbReference>
<dbReference type="InterPro" id="IPR007502">
    <property type="entry name" value="Helicase-assoc_dom"/>
</dbReference>
<dbReference type="PANTHER" id="PTHR18934">
    <property type="entry name" value="ATP-DEPENDENT RNA HELICASE"/>
    <property type="match status" value="1"/>
</dbReference>
<evidence type="ECO:0000256" key="11">
    <source>
        <dbReference type="SAM" id="MobiDB-lite"/>
    </source>
</evidence>
<dbReference type="SMART" id="SM00847">
    <property type="entry name" value="HA2"/>
    <property type="match status" value="1"/>
</dbReference>
<dbReference type="InterPro" id="IPR048333">
    <property type="entry name" value="HA2_WH"/>
</dbReference>
<dbReference type="EMBL" id="LN483142">
    <property type="protein sequence ID" value="CED83463.1"/>
    <property type="molecule type" value="Genomic_DNA"/>
</dbReference>
<dbReference type="FunFam" id="3.40.50.300:FF:000101">
    <property type="entry name" value="Pre-mRNA-splicing factor ATP-dependent RNA helicase"/>
    <property type="match status" value="1"/>
</dbReference>
<dbReference type="SMART" id="SM00487">
    <property type="entry name" value="DEXDc"/>
    <property type="match status" value="1"/>
</dbReference>
<dbReference type="InterPro" id="IPR049588">
    <property type="entry name" value="DHX8_GH2-like"/>
</dbReference>
<dbReference type="EC" id="3.6.4.13" evidence="2"/>
<dbReference type="Pfam" id="PF07717">
    <property type="entry name" value="OB_NTP_bind"/>
    <property type="match status" value="1"/>
</dbReference>
<keyword evidence="6 15" id="KW-0347">Helicase</keyword>
<evidence type="ECO:0000256" key="4">
    <source>
        <dbReference type="ARBA" id="ARBA00022741"/>
    </source>
</evidence>
<keyword evidence="4" id="KW-0547">Nucleotide-binding</keyword>
<evidence type="ECO:0000259" key="12">
    <source>
        <dbReference type="PROSITE" id="PS50126"/>
    </source>
</evidence>
<dbReference type="SMART" id="SM00316">
    <property type="entry name" value="S1"/>
    <property type="match status" value="1"/>
</dbReference>
<dbReference type="Pfam" id="PF00270">
    <property type="entry name" value="DEAD"/>
    <property type="match status" value="1"/>
</dbReference>
<dbReference type="InterPro" id="IPR011545">
    <property type="entry name" value="DEAD/DEAH_box_helicase_dom"/>
</dbReference>
<keyword evidence="5" id="KW-0378">Hydrolase</keyword>
<comment type="catalytic activity">
    <reaction evidence="10">
        <text>ATP + H2O = ADP + phosphate + H(+)</text>
        <dbReference type="Rhea" id="RHEA:13065"/>
        <dbReference type="ChEBI" id="CHEBI:15377"/>
        <dbReference type="ChEBI" id="CHEBI:15378"/>
        <dbReference type="ChEBI" id="CHEBI:30616"/>
        <dbReference type="ChEBI" id="CHEBI:43474"/>
        <dbReference type="ChEBI" id="CHEBI:456216"/>
        <dbReference type="EC" id="3.6.4.13"/>
    </reaction>
</comment>
<dbReference type="AlphaFoldDB" id="A0A0F7SU19"/>
<protein>
    <recommendedName>
        <fullName evidence="2">RNA helicase</fullName>
        <ecNumber evidence="2">3.6.4.13</ecNumber>
    </recommendedName>
</protein>
<dbReference type="InterPro" id="IPR012340">
    <property type="entry name" value="NA-bd_OB-fold"/>
</dbReference>
<keyword evidence="7" id="KW-0067">ATP-binding</keyword>
<dbReference type="GO" id="GO:0000390">
    <property type="term" value="P:spliceosomal complex disassembly"/>
    <property type="evidence" value="ECO:0007669"/>
    <property type="project" value="TreeGrafter"/>
</dbReference>
<reference evidence="15" key="1">
    <citation type="submission" date="2014-08" db="EMBL/GenBank/DDBJ databases">
        <authorList>
            <person name="Sharma Rahul"/>
            <person name="Thines Marco"/>
        </authorList>
    </citation>
    <scope>NUCLEOTIDE SEQUENCE</scope>
</reference>
<dbReference type="Gene3D" id="1.20.120.1080">
    <property type="match status" value="1"/>
</dbReference>
<evidence type="ECO:0000256" key="10">
    <source>
        <dbReference type="ARBA" id="ARBA00047984"/>
    </source>
</evidence>
<evidence type="ECO:0000256" key="5">
    <source>
        <dbReference type="ARBA" id="ARBA00022801"/>
    </source>
</evidence>
<evidence type="ECO:0000256" key="3">
    <source>
        <dbReference type="ARBA" id="ARBA00022664"/>
    </source>
</evidence>
<name>A0A0F7SU19_PHARH</name>
<dbReference type="InterPro" id="IPR003029">
    <property type="entry name" value="S1_domain"/>
</dbReference>
<accession>A0A0F7SU19</accession>
<dbReference type="SMART" id="SM00490">
    <property type="entry name" value="HELICc"/>
    <property type="match status" value="1"/>
</dbReference>
<dbReference type="Pfam" id="PF04408">
    <property type="entry name" value="WHD_HA2"/>
    <property type="match status" value="1"/>
</dbReference>
<dbReference type="Pfam" id="PF21010">
    <property type="entry name" value="HA2_C"/>
    <property type="match status" value="1"/>
</dbReference>
<dbReference type="GO" id="GO:0003724">
    <property type="term" value="F:RNA helicase activity"/>
    <property type="evidence" value="ECO:0007669"/>
    <property type="project" value="UniProtKB-EC"/>
</dbReference>
<evidence type="ECO:0000259" key="13">
    <source>
        <dbReference type="PROSITE" id="PS51192"/>
    </source>
</evidence>
<feature type="domain" description="S1 motif" evidence="12">
    <location>
        <begin position="239"/>
        <end position="310"/>
    </location>
</feature>
<feature type="compositionally biased region" description="Basic and acidic residues" evidence="11">
    <location>
        <begin position="187"/>
        <end position="214"/>
    </location>
</feature>
<dbReference type="Gene3D" id="2.40.50.140">
    <property type="entry name" value="Nucleic acid-binding proteins"/>
    <property type="match status" value="1"/>
</dbReference>
<feature type="region of interest" description="Disordered" evidence="11">
    <location>
        <begin position="171"/>
        <end position="230"/>
    </location>
</feature>
<keyword evidence="8" id="KW-0508">mRNA splicing</keyword>